<feature type="transmembrane region" description="Helical" evidence="1">
    <location>
        <begin position="153"/>
        <end position="174"/>
    </location>
</feature>
<dbReference type="Proteomes" id="UP000537204">
    <property type="component" value="Unassembled WGS sequence"/>
</dbReference>
<sequence>MFKKFIQKIHLWLGFITGLVLVINLLPASIFAFNTELKDWWYHRAIFATEIKTSTLPISVLKEKVRATLKNKEVITHIEVNSDKTRGYAFGIYEESKHPGFTYFSESEVNKEVYVNPYTGKIQGEIDLRYDWIKICEAIHRRMLLHYNYGGHWFIAISTLAIIFSLFTGLVLWFPKNKAALKQRFIFKRNVRWRRRNYDIHNVGGFYSYILILFLAVTGLLWSFDWWAAGFYRLFGENYKTMSAIQQEFIPHPVKSSVFNPLDAAFENVWSKRKSWSSMVIAFPEEGDEKNTDKLFFYLKFNDHTGWDESDQYVYHTGRLIKQVLQEQKSTAIKWQDSNYAFHTGGIYGLPTKILTCLTTLFCASLPITGLIIWFGKKKKNKSAIRSKKNK</sequence>
<keyword evidence="1" id="KW-0472">Membrane</keyword>
<evidence type="ECO:0000256" key="1">
    <source>
        <dbReference type="SAM" id="Phobius"/>
    </source>
</evidence>
<evidence type="ECO:0000313" key="2">
    <source>
        <dbReference type="EMBL" id="MBB5638959.1"/>
    </source>
</evidence>
<dbReference type="AlphaFoldDB" id="A0A7W8ZRP2"/>
<protein>
    <submittedName>
        <fullName evidence="2">Putative iron-regulated membrane protein</fullName>
    </submittedName>
</protein>
<evidence type="ECO:0000313" key="3">
    <source>
        <dbReference type="Proteomes" id="UP000537204"/>
    </source>
</evidence>
<gene>
    <name evidence="2" type="ORF">HDE68_004897</name>
</gene>
<comment type="caution">
    <text evidence="2">The sequence shown here is derived from an EMBL/GenBank/DDBJ whole genome shotgun (WGS) entry which is preliminary data.</text>
</comment>
<feature type="transmembrane region" description="Helical" evidence="1">
    <location>
        <begin position="204"/>
        <end position="224"/>
    </location>
</feature>
<feature type="transmembrane region" description="Helical" evidence="1">
    <location>
        <begin position="12"/>
        <end position="33"/>
    </location>
</feature>
<proteinExistence type="predicted"/>
<reference evidence="2 3" key="1">
    <citation type="submission" date="2020-08" db="EMBL/GenBank/DDBJ databases">
        <title>Genomic Encyclopedia of Type Strains, Phase IV (KMG-V): Genome sequencing to study the core and pangenomes of soil and plant-associated prokaryotes.</title>
        <authorList>
            <person name="Whitman W."/>
        </authorList>
    </citation>
    <scope>NUCLEOTIDE SEQUENCE [LARGE SCALE GENOMIC DNA]</scope>
    <source>
        <strain evidence="2 3">S3M1</strain>
    </source>
</reference>
<dbReference type="PANTHER" id="PTHR34219">
    <property type="entry name" value="IRON-REGULATED INNER MEMBRANE PROTEIN-RELATED"/>
    <property type="match status" value="1"/>
</dbReference>
<organism evidence="2 3">
    <name type="scientific">Pedobacter cryoconitis</name>
    <dbReference type="NCBI Taxonomy" id="188932"/>
    <lineage>
        <taxon>Bacteria</taxon>
        <taxon>Pseudomonadati</taxon>
        <taxon>Bacteroidota</taxon>
        <taxon>Sphingobacteriia</taxon>
        <taxon>Sphingobacteriales</taxon>
        <taxon>Sphingobacteriaceae</taxon>
        <taxon>Pedobacter</taxon>
    </lineage>
</organism>
<name>A0A7W8ZRP2_9SPHI</name>
<dbReference type="RefSeq" id="WP_183884785.1">
    <property type="nucleotide sequence ID" value="NZ_JACHCE010000011.1"/>
</dbReference>
<dbReference type="InterPro" id="IPR005625">
    <property type="entry name" value="PepSY-ass_TM"/>
</dbReference>
<feature type="transmembrane region" description="Helical" evidence="1">
    <location>
        <begin position="353"/>
        <end position="376"/>
    </location>
</feature>
<dbReference type="Pfam" id="PF03929">
    <property type="entry name" value="PepSY_TM"/>
    <property type="match status" value="1"/>
</dbReference>
<dbReference type="EMBL" id="JACHCE010000011">
    <property type="protein sequence ID" value="MBB5638959.1"/>
    <property type="molecule type" value="Genomic_DNA"/>
</dbReference>
<dbReference type="PANTHER" id="PTHR34219:SF3">
    <property type="entry name" value="BLL7967 PROTEIN"/>
    <property type="match status" value="1"/>
</dbReference>
<keyword evidence="1" id="KW-0812">Transmembrane</keyword>
<keyword evidence="1" id="KW-1133">Transmembrane helix</keyword>
<accession>A0A7W8ZRP2</accession>